<evidence type="ECO:0000313" key="10">
    <source>
        <dbReference type="EMBL" id="MDT0459554.1"/>
    </source>
</evidence>
<evidence type="ECO:0000256" key="9">
    <source>
        <dbReference type="SAM" id="Phobius"/>
    </source>
</evidence>
<evidence type="ECO:0000256" key="5">
    <source>
        <dbReference type="ARBA" id="ARBA00022989"/>
    </source>
</evidence>
<comment type="subcellular location">
    <subcellularLocation>
        <location evidence="1">Membrane</location>
        <topology evidence="1">Multi-pass membrane protein</topology>
    </subcellularLocation>
</comment>
<feature type="transmembrane region" description="Helical" evidence="9">
    <location>
        <begin position="184"/>
        <end position="204"/>
    </location>
</feature>
<sequence>MAVDYAVIVLYLAGMLAMGWWGMRRAKSKSDFLVAGRRLGPVMYSGTMAAIVLGGASTIGGVGLGYQYGLSGAWMVFTIGLGLLALSVFFSARIARLKVYTVSEMLDLRYGGSAGIISGVVMWAYTLMLAVTSTIAYATIFDVLFGMDRTLSIVLGGAIVVAYSTLGGMWSITLTDMVQFVVKTIGVLLLLLPLAVFKAGGFAAMKAQLPDDYFAPLGIGGQTVFTYVLIYSFGMLIGQDIWQRVFTARGDKVARLGGTAAGTYCLVYALAGAVIGTAAKVLYPHLGSPDDAFATIVKDALPVGVRGLVLAAALSAVMSTSSGALIACATVANNDIWARVKRVAALRSRPAAGESADTGRAPGAEHTGDGSGAGAHDDASGTGAHHAAHDEAHDEVRGNRVFILLMGLAVIVIAIALNNVVEALTLAYNVLVGGLLVPILGGLLWKRGNAAGALASVAVGGLTVIGLMISLGVLANEPIYYGLIASLVAYVAVSLATEPTDPQVLTAWRARLAGRPDGAADEDGPEGDDPEDDEAGDTSVAVARVLSPFPVTGRA</sequence>
<feature type="transmembrane region" description="Helical" evidence="9">
    <location>
        <begin position="263"/>
        <end position="283"/>
    </location>
</feature>
<reference evidence="10" key="1">
    <citation type="submission" date="2024-05" db="EMBL/GenBank/DDBJ databases">
        <title>30 novel species of actinomycetes from the DSMZ collection.</title>
        <authorList>
            <person name="Nouioui I."/>
        </authorList>
    </citation>
    <scope>NUCLEOTIDE SEQUENCE</scope>
    <source>
        <strain evidence="10">DSM 41527</strain>
    </source>
</reference>
<proteinExistence type="inferred from homology"/>
<dbReference type="EMBL" id="JAVRFE010000046">
    <property type="protein sequence ID" value="MDT0459554.1"/>
    <property type="molecule type" value="Genomic_DNA"/>
</dbReference>
<evidence type="ECO:0000256" key="1">
    <source>
        <dbReference type="ARBA" id="ARBA00004141"/>
    </source>
</evidence>
<organism evidence="10 11">
    <name type="scientific">Streptomyces mooreae</name>
    <dbReference type="NCBI Taxonomy" id="3075523"/>
    <lineage>
        <taxon>Bacteria</taxon>
        <taxon>Bacillati</taxon>
        <taxon>Actinomycetota</taxon>
        <taxon>Actinomycetes</taxon>
        <taxon>Kitasatosporales</taxon>
        <taxon>Streptomycetaceae</taxon>
        <taxon>Streptomyces</taxon>
    </lineage>
</organism>
<feature type="transmembrane region" description="Helical" evidence="9">
    <location>
        <begin position="152"/>
        <end position="172"/>
    </location>
</feature>
<feature type="transmembrane region" description="Helical" evidence="9">
    <location>
        <begin position="479"/>
        <end position="497"/>
    </location>
</feature>
<keyword evidence="3" id="KW-0813">Transport</keyword>
<dbReference type="RefSeq" id="WP_311626573.1">
    <property type="nucleotide sequence ID" value="NZ_JAVRFE010000046.1"/>
</dbReference>
<feature type="transmembrane region" description="Helical" evidence="9">
    <location>
        <begin position="44"/>
        <end position="66"/>
    </location>
</feature>
<dbReference type="InterPro" id="IPR001734">
    <property type="entry name" value="Na/solute_symporter"/>
</dbReference>
<dbReference type="PANTHER" id="PTHR48086:SF7">
    <property type="entry name" value="SODIUM-SOLUTE SYMPORTER-RELATED"/>
    <property type="match status" value="1"/>
</dbReference>
<evidence type="ECO:0000256" key="3">
    <source>
        <dbReference type="ARBA" id="ARBA00022448"/>
    </source>
</evidence>
<name>A0ABU2TF57_9ACTN</name>
<evidence type="ECO:0000256" key="6">
    <source>
        <dbReference type="ARBA" id="ARBA00023136"/>
    </source>
</evidence>
<feature type="transmembrane region" description="Helical" evidence="9">
    <location>
        <begin position="401"/>
        <end position="420"/>
    </location>
</feature>
<comment type="caution">
    <text evidence="10">The sequence shown here is derived from an EMBL/GenBank/DDBJ whole genome shotgun (WGS) entry which is preliminary data.</text>
</comment>
<comment type="similarity">
    <text evidence="2 7">Belongs to the sodium:solute symporter (SSF) (TC 2.A.21) family.</text>
</comment>
<dbReference type="Pfam" id="PF00474">
    <property type="entry name" value="SSF"/>
    <property type="match status" value="1"/>
</dbReference>
<keyword evidence="4 9" id="KW-0812">Transmembrane</keyword>
<feature type="compositionally biased region" description="Acidic residues" evidence="8">
    <location>
        <begin position="519"/>
        <end position="536"/>
    </location>
</feature>
<feature type="transmembrane region" description="Helical" evidence="9">
    <location>
        <begin position="6"/>
        <end position="23"/>
    </location>
</feature>
<keyword evidence="5 9" id="KW-1133">Transmembrane helix</keyword>
<gene>
    <name evidence="10" type="ORF">RM550_28220</name>
</gene>
<dbReference type="PROSITE" id="PS50283">
    <property type="entry name" value="NA_SOLUT_SYMP_3"/>
    <property type="match status" value="1"/>
</dbReference>
<feature type="transmembrane region" description="Helical" evidence="9">
    <location>
        <begin position="224"/>
        <end position="242"/>
    </location>
</feature>
<evidence type="ECO:0000256" key="4">
    <source>
        <dbReference type="ARBA" id="ARBA00022692"/>
    </source>
</evidence>
<dbReference type="InterPro" id="IPR038377">
    <property type="entry name" value="Na/Glc_symporter_sf"/>
</dbReference>
<feature type="region of interest" description="Disordered" evidence="8">
    <location>
        <begin position="351"/>
        <end position="392"/>
    </location>
</feature>
<accession>A0ABU2TF57</accession>
<dbReference type="PANTHER" id="PTHR48086">
    <property type="entry name" value="SODIUM/PROLINE SYMPORTER-RELATED"/>
    <property type="match status" value="1"/>
</dbReference>
<feature type="transmembrane region" description="Helical" evidence="9">
    <location>
        <begin position="72"/>
        <end position="95"/>
    </location>
</feature>
<dbReference type="CDD" id="cd11479">
    <property type="entry name" value="SLC5sbd_u3"/>
    <property type="match status" value="1"/>
</dbReference>
<evidence type="ECO:0000256" key="2">
    <source>
        <dbReference type="ARBA" id="ARBA00006434"/>
    </source>
</evidence>
<feature type="region of interest" description="Disordered" evidence="8">
    <location>
        <begin position="515"/>
        <end position="539"/>
    </location>
</feature>
<evidence type="ECO:0000256" key="7">
    <source>
        <dbReference type="RuleBase" id="RU362091"/>
    </source>
</evidence>
<evidence type="ECO:0000256" key="8">
    <source>
        <dbReference type="SAM" id="MobiDB-lite"/>
    </source>
</evidence>
<dbReference type="Gene3D" id="1.20.1730.10">
    <property type="entry name" value="Sodium/glucose cotransporter"/>
    <property type="match status" value="1"/>
</dbReference>
<evidence type="ECO:0000313" key="11">
    <source>
        <dbReference type="Proteomes" id="UP001180551"/>
    </source>
</evidence>
<feature type="transmembrane region" description="Helical" evidence="9">
    <location>
        <begin position="452"/>
        <end position="473"/>
    </location>
</feature>
<keyword evidence="6 9" id="KW-0472">Membrane</keyword>
<feature type="transmembrane region" description="Helical" evidence="9">
    <location>
        <begin position="303"/>
        <end position="332"/>
    </location>
</feature>
<dbReference type="InterPro" id="IPR050277">
    <property type="entry name" value="Sodium:Solute_Symporter"/>
</dbReference>
<protein>
    <submittedName>
        <fullName evidence="10">Sodium:solute symporter</fullName>
    </submittedName>
</protein>
<dbReference type="Proteomes" id="UP001180551">
    <property type="component" value="Unassembled WGS sequence"/>
</dbReference>
<feature type="transmembrane region" description="Helical" evidence="9">
    <location>
        <begin position="116"/>
        <end position="140"/>
    </location>
</feature>
<feature type="transmembrane region" description="Helical" evidence="9">
    <location>
        <begin position="426"/>
        <end position="445"/>
    </location>
</feature>
<keyword evidence="11" id="KW-1185">Reference proteome</keyword>